<sequence length="113" mass="13092">MPVCIDNSKHTFIIESGAHSSIVAREYLERHFPNWEKRILPTKEKIFKSASGKMMSIGTIIKEMIIHHKKGNIRLNPEFLVLEDSHIQASYWEKTTTEFMQLIVTIVKIGILQ</sequence>
<comment type="caution">
    <text evidence="1">The sequence shown here is derived from an EMBL/GenBank/DDBJ whole genome shotgun (WGS) entry which is preliminary data.</text>
</comment>
<evidence type="ECO:0000313" key="1">
    <source>
        <dbReference type="EMBL" id="MBW0544447.1"/>
    </source>
</evidence>
<reference evidence="1" key="1">
    <citation type="submission" date="2021-03" db="EMBL/GenBank/DDBJ databases">
        <title>Draft genome sequence of rust myrtle Austropuccinia psidii MF-1, a brazilian biotype.</title>
        <authorList>
            <person name="Quecine M.C."/>
            <person name="Pachon D.M.R."/>
            <person name="Bonatelli M.L."/>
            <person name="Correr F.H."/>
            <person name="Franceschini L.M."/>
            <person name="Leite T.F."/>
            <person name="Margarido G.R.A."/>
            <person name="Almeida C.A."/>
            <person name="Ferrarezi J.A."/>
            <person name="Labate C.A."/>
        </authorList>
    </citation>
    <scope>NUCLEOTIDE SEQUENCE</scope>
    <source>
        <strain evidence="1">MF-1</strain>
    </source>
</reference>
<proteinExistence type="predicted"/>
<dbReference type="AlphaFoldDB" id="A0A9Q3FTP7"/>
<name>A0A9Q3FTP7_9BASI</name>
<accession>A0A9Q3FTP7</accession>
<organism evidence="1 2">
    <name type="scientific">Austropuccinia psidii MF-1</name>
    <dbReference type="NCBI Taxonomy" id="1389203"/>
    <lineage>
        <taxon>Eukaryota</taxon>
        <taxon>Fungi</taxon>
        <taxon>Dikarya</taxon>
        <taxon>Basidiomycota</taxon>
        <taxon>Pucciniomycotina</taxon>
        <taxon>Pucciniomycetes</taxon>
        <taxon>Pucciniales</taxon>
        <taxon>Sphaerophragmiaceae</taxon>
        <taxon>Austropuccinia</taxon>
    </lineage>
</organism>
<dbReference type="EMBL" id="AVOT02049283">
    <property type="protein sequence ID" value="MBW0544447.1"/>
    <property type="molecule type" value="Genomic_DNA"/>
</dbReference>
<dbReference type="OrthoDB" id="2507422at2759"/>
<protein>
    <submittedName>
        <fullName evidence="1">Uncharacterized protein</fullName>
    </submittedName>
</protein>
<gene>
    <name evidence="1" type="ORF">O181_084162</name>
</gene>
<keyword evidence="2" id="KW-1185">Reference proteome</keyword>
<evidence type="ECO:0000313" key="2">
    <source>
        <dbReference type="Proteomes" id="UP000765509"/>
    </source>
</evidence>
<dbReference type="Proteomes" id="UP000765509">
    <property type="component" value="Unassembled WGS sequence"/>
</dbReference>